<protein>
    <submittedName>
        <fullName evidence="3">Ribonuclease H protein</fullName>
    </submittedName>
</protein>
<proteinExistence type="predicted"/>
<dbReference type="InterPro" id="IPR012337">
    <property type="entry name" value="RNaseH-like_sf"/>
</dbReference>
<evidence type="ECO:0000313" key="4">
    <source>
        <dbReference type="Proteomes" id="UP000265520"/>
    </source>
</evidence>
<evidence type="ECO:0000256" key="1">
    <source>
        <dbReference type="SAM" id="SignalP"/>
    </source>
</evidence>
<dbReference type="SUPFAM" id="SSF53098">
    <property type="entry name" value="Ribonuclease H-like"/>
    <property type="match status" value="1"/>
</dbReference>
<keyword evidence="1" id="KW-0732">Signal</keyword>
<dbReference type="InterPro" id="IPR036397">
    <property type="entry name" value="RNaseH_sf"/>
</dbReference>
<dbReference type="GO" id="GO:0003676">
    <property type="term" value="F:nucleic acid binding"/>
    <property type="evidence" value="ECO:0007669"/>
    <property type="project" value="InterPro"/>
</dbReference>
<dbReference type="Gene3D" id="3.30.420.10">
    <property type="entry name" value="Ribonuclease H-like superfamily/Ribonuclease H"/>
    <property type="match status" value="1"/>
</dbReference>
<reference evidence="3 4" key="1">
    <citation type="journal article" date="2018" name="Front. Plant Sci.">
        <title>Red Clover (Trifolium pratense) and Zigzag Clover (T. medium) - A Picture of Genomic Similarities and Differences.</title>
        <authorList>
            <person name="Dluhosova J."/>
            <person name="Istvanek J."/>
            <person name="Nedelnik J."/>
            <person name="Repkova J."/>
        </authorList>
    </citation>
    <scope>NUCLEOTIDE SEQUENCE [LARGE SCALE GENOMIC DNA]</scope>
    <source>
        <strain evidence="4">cv. 10/8</strain>
        <tissue evidence="3">Leaf</tissue>
    </source>
</reference>
<dbReference type="InterPro" id="IPR044730">
    <property type="entry name" value="RNase_H-like_dom_plant"/>
</dbReference>
<dbReference type="PANTHER" id="PTHR47074:SF75">
    <property type="entry name" value="RNASE H TYPE-1 DOMAIN-CONTAINING PROTEIN"/>
    <property type="match status" value="1"/>
</dbReference>
<dbReference type="PANTHER" id="PTHR47074">
    <property type="entry name" value="BNAC02G40300D PROTEIN"/>
    <property type="match status" value="1"/>
</dbReference>
<dbReference type="Proteomes" id="UP000265520">
    <property type="component" value="Unassembled WGS sequence"/>
</dbReference>
<dbReference type="Pfam" id="PF13456">
    <property type="entry name" value="RVT_3"/>
    <property type="match status" value="1"/>
</dbReference>
<dbReference type="InterPro" id="IPR002156">
    <property type="entry name" value="RNaseH_domain"/>
</dbReference>
<feature type="domain" description="RNase H type-1" evidence="2">
    <location>
        <begin position="71"/>
        <end position="142"/>
    </location>
</feature>
<comment type="caution">
    <text evidence="3">The sequence shown here is derived from an EMBL/GenBank/DDBJ whole genome shotgun (WGS) entry which is preliminary data.</text>
</comment>
<feature type="signal peptide" evidence="1">
    <location>
        <begin position="1"/>
        <end position="20"/>
    </location>
</feature>
<dbReference type="CDD" id="cd06222">
    <property type="entry name" value="RNase_H_like"/>
    <property type="match status" value="1"/>
</dbReference>
<accession>A0A392M3C5</accession>
<evidence type="ECO:0000259" key="2">
    <source>
        <dbReference type="Pfam" id="PF13456"/>
    </source>
</evidence>
<dbReference type="EMBL" id="LXQA010002755">
    <property type="protein sequence ID" value="MCH81776.1"/>
    <property type="molecule type" value="Genomic_DNA"/>
</dbReference>
<keyword evidence="4" id="KW-1185">Reference proteome</keyword>
<feature type="non-terminal residue" evidence="3">
    <location>
        <position position="157"/>
    </location>
</feature>
<gene>
    <name evidence="3" type="ORF">A2U01_0002568</name>
</gene>
<evidence type="ECO:0000313" key="3">
    <source>
        <dbReference type="EMBL" id="MCH81776.1"/>
    </source>
</evidence>
<name>A0A392M3C5_9FABA</name>
<sequence length="157" mass="16755">MPSCHHCLSTVLAMINSTASLAGNYTSVNSSAAISDFIILKQINVSIHHPTPVNIVEVIWSPPLSGWIKVNTNGASLGSTGQGAYVGVFRDSNGFSSGCFAMNLGIANSLFAEIMGIILAIECACDKGWSRLWIESDSQVAILAFKSCNIIPWQLHN</sequence>
<feature type="chain" id="PRO_5017450168" evidence="1">
    <location>
        <begin position="21"/>
        <end position="157"/>
    </location>
</feature>
<dbReference type="AlphaFoldDB" id="A0A392M3C5"/>
<dbReference type="GO" id="GO:0004523">
    <property type="term" value="F:RNA-DNA hybrid ribonuclease activity"/>
    <property type="evidence" value="ECO:0007669"/>
    <property type="project" value="InterPro"/>
</dbReference>
<organism evidence="3 4">
    <name type="scientific">Trifolium medium</name>
    <dbReference type="NCBI Taxonomy" id="97028"/>
    <lineage>
        <taxon>Eukaryota</taxon>
        <taxon>Viridiplantae</taxon>
        <taxon>Streptophyta</taxon>
        <taxon>Embryophyta</taxon>
        <taxon>Tracheophyta</taxon>
        <taxon>Spermatophyta</taxon>
        <taxon>Magnoliopsida</taxon>
        <taxon>eudicotyledons</taxon>
        <taxon>Gunneridae</taxon>
        <taxon>Pentapetalae</taxon>
        <taxon>rosids</taxon>
        <taxon>fabids</taxon>
        <taxon>Fabales</taxon>
        <taxon>Fabaceae</taxon>
        <taxon>Papilionoideae</taxon>
        <taxon>50 kb inversion clade</taxon>
        <taxon>NPAAA clade</taxon>
        <taxon>Hologalegina</taxon>
        <taxon>IRL clade</taxon>
        <taxon>Trifolieae</taxon>
        <taxon>Trifolium</taxon>
    </lineage>
</organism>
<dbReference type="InterPro" id="IPR052929">
    <property type="entry name" value="RNase_H-like_EbsB-rel"/>
</dbReference>